<evidence type="ECO:0000313" key="10">
    <source>
        <dbReference type="EMBL" id="TFE23983.1"/>
    </source>
</evidence>
<evidence type="ECO:0000313" key="11">
    <source>
        <dbReference type="Proteomes" id="UP000297900"/>
    </source>
</evidence>
<dbReference type="Gene3D" id="1.10.287.950">
    <property type="entry name" value="Methyl-accepting chemotaxis protein"/>
    <property type="match status" value="1"/>
</dbReference>
<dbReference type="EMBL" id="SOMN01000029">
    <property type="protein sequence ID" value="TFE23983.1"/>
    <property type="molecule type" value="Genomic_DNA"/>
</dbReference>
<dbReference type="Pfam" id="PF12729">
    <property type="entry name" value="4HB_MCP_1"/>
    <property type="match status" value="1"/>
</dbReference>
<keyword evidence="4 6" id="KW-0807">Transducer</keyword>
<evidence type="ECO:0000259" key="9">
    <source>
        <dbReference type="PROSITE" id="PS50885"/>
    </source>
</evidence>
<proteinExistence type="inferred from homology"/>
<comment type="similarity">
    <text evidence="5">Belongs to the methyl-accepting chemotaxis (MCP) protein family.</text>
</comment>
<dbReference type="Pfam" id="PF00015">
    <property type="entry name" value="MCPsignal"/>
    <property type="match status" value="1"/>
</dbReference>
<dbReference type="CDD" id="cd06225">
    <property type="entry name" value="HAMP"/>
    <property type="match status" value="1"/>
</dbReference>
<sequence length="572" mass="62066">MMKKPRKNLFRFTISRKLFAGFTAVLLILVATVALGYFQISKVESQYTAIAEDQANHLFLLQKLELNVKKEQSSLRGYLLLDDAAIMQEYNDAHSEYKKLSSSLEESISDHKAVAMLQEAVSLENNYYFISNKAIRLKVGGNMDEAMKTTSNQGQEILTKFEQKAEELSDYQKTLLDQENQAVHKEVEFIKLLIILAGSAAVVVSLVITWFIGRIISRPIVTLVQTASRIAEGDLASQIINIRNNDEVGDLSASFNEMSHHLRQLIQHVSSSAEQVAASSEQLTATSEQASLASGQIAETMQQVATDAGYGFQHLEEASKTIGEMSAGVQHIANRTHMVSNTANVAFERALEGDIAVRTAIEQMSSIHDTVAGLSVQINGLGERSAQIGNILNSISDIASKTNILSLNAGIEAARSGEYGKGFLVIASEIRKLAEQSSHSAEQIAHLVEAIQAETQRAVIMMGTATKEVSIGIEAVHSASSSFEQIKGSVTAVNDEIQEVSTSIRQMAAGADHIVGAMKAVTLVSETTVSGAQEVSASTEEQLSSMEEVSASAKALSRLAEQLQTQIDRFRL</sequence>
<keyword evidence="2" id="KW-1003">Cell membrane</keyword>
<dbReference type="Gene3D" id="6.10.340.10">
    <property type="match status" value="1"/>
</dbReference>
<dbReference type="SMART" id="SM00283">
    <property type="entry name" value="MA"/>
    <property type="match status" value="1"/>
</dbReference>
<dbReference type="Pfam" id="PF00672">
    <property type="entry name" value="HAMP"/>
    <property type="match status" value="1"/>
</dbReference>
<dbReference type="InterPro" id="IPR003660">
    <property type="entry name" value="HAMP_dom"/>
</dbReference>
<organism evidence="10 11">
    <name type="scientific">Cohnella luojiensis</name>
    <dbReference type="NCBI Taxonomy" id="652876"/>
    <lineage>
        <taxon>Bacteria</taxon>
        <taxon>Bacillati</taxon>
        <taxon>Bacillota</taxon>
        <taxon>Bacilli</taxon>
        <taxon>Bacillales</taxon>
        <taxon>Paenibacillaceae</taxon>
        <taxon>Cohnella</taxon>
    </lineage>
</organism>
<dbReference type="PANTHER" id="PTHR32089:SF112">
    <property type="entry name" value="LYSOZYME-LIKE PROTEIN-RELATED"/>
    <property type="match status" value="1"/>
</dbReference>
<protein>
    <submittedName>
        <fullName evidence="10">Methyl-accepting chemotaxis protein</fullName>
    </submittedName>
</protein>
<comment type="caution">
    <text evidence="10">The sequence shown here is derived from an EMBL/GenBank/DDBJ whole genome shotgun (WGS) entry which is preliminary data.</text>
</comment>
<dbReference type="GO" id="GO:0007165">
    <property type="term" value="P:signal transduction"/>
    <property type="evidence" value="ECO:0007669"/>
    <property type="project" value="UniProtKB-KW"/>
</dbReference>
<dbReference type="SUPFAM" id="SSF58104">
    <property type="entry name" value="Methyl-accepting chemotaxis protein (MCP) signaling domain"/>
    <property type="match status" value="1"/>
</dbReference>
<evidence type="ECO:0000256" key="7">
    <source>
        <dbReference type="SAM" id="Phobius"/>
    </source>
</evidence>
<dbReference type="SMART" id="SM00304">
    <property type="entry name" value="HAMP"/>
    <property type="match status" value="2"/>
</dbReference>
<keyword evidence="3 7" id="KW-0472">Membrane</keyword>
<evidence type="ECO:0000259" key="8">
    <source>
        <dbReference type="PROSITE" id="PS50111"/>
    </source>
</evidence>
<dbReference type="InterPro" id="IPR024478">
    <property type="entry name" value="HlyB_4HB_MCP"/>
</dbReference>
<comment type="subcellular location">
    <subcellularLocation>
        <location evidence="1">Cell membrane</location>
    </subcellularLocation>
</comment>
<dbReference type="PROSITE" id="PS50885">
    <property type="entry name" value="HAMP"/>
    <property type="match status" value="1"/>
</dbReference>
<evidence type="ECO:0000256" key="1">
    <source>
        <dbReference type="ARBA" id="ARBA00004236"/>
    </source>
</evidence>
<reference evidence="10 11" key="1">
    <citation type="submission" date="2019-03" db="EMBL/GenBank/DDBJ databases">
        <title>Cohnella endophytica sp. nov., a novel endophytic bacterium isolated from bark of Sonneratia apetala.</title>
        <authorList>
            <person name="Tuo L."/>
        </authorList>
    </citation>
    <scope>NUCLEOTIDE SEQUENCE [LARGE SCALE GENOMIC DNA]</scope>
    <source>
        <strain evidence="10 11">CCTCC AB 208254</strain>
    </source>
</reference>
<dbReference type="GO" id="GO:0005886">
    <property type="term" value="C:plasma membrane"/>
    <property type="evidence" value="ECO:0007669"/>
    <property type="project" value="UniProtKB-SubCell"/>
</dbReference>
<dbReference type="PANTHER" id="PTHR32089">
    <property type="entry name" value="METHYL-ACCEPTING CHEMOTAXIS PROTEIN MCPB"/>
    <property type="match status" value="1"/>
</dbReference>
<evidence type="ECO:0000256" key="5">
    <source>
        <dbReference type="ARBA" id="ARBA00029447"/>
    </source>
</evidence>
<keyword evidence="7" id="KW-0812">Transmembrane</keyword>
<feature type="domain" description="HAMP" evidence="9">
    <location>
        <begin position="214"/>
        <end position="267"/>
    </location>
</feature>
<dbReference type="OrthoDB" id="107771at2"/>
<dbReference type="PROSITE" id="PS50111">
    <property type="entry name" value="CHEMOTAXIS_TRANSDUC_2"/>
    <property type="match status" value="1"/>
</dbReference>
<name>A0A4Y8LSR0_9BACL</name>
<keyword evidence="11" id="KW-1185">Reference proteome</keyword>
<evidence type="ECO:0000256" key="2">
    <source>
        <dbReference type="ARBA" id="ARBA00022475"/>
    </source>
</evidence>
<accession>A0A4Y8LSR0</accession>
<feature type="transmembrane region" description="Helical" evidence="7">
    <location>
        <begin position="189"/>
        <end position="212"/>
    </location>
</feature>
<dbReference type="AlphaFoldDB" id="A0A4Y8LSR0"/>
<evidence type="ECO:0000256" key="4">
    <source>
        <dbReference type="ARBA" id="ARBA00023224"/>
    </source>
</evidence>
<dbReference type="CDD" id="cd11386">
    <property type="entry name" value="MCP_signal"/>
    <property type="match status" value="1"/>
</dbReference>
<dbReference type="Proteomes" id="UP000297900">
    <property type="component" value="Unassembled WGS sequence"/>
</dbReference>
<keyword evidence="7" id="KW-1133">Transmembrane helix</keyword>
<gene>
    <name evidence="10" type="ORF">E2980_17370</name>
</gene>
<feature type="domain" description="Methyl-accepting transducer" evidence="8">
    <location>
        <begin position="286"/>
        <end position="522"/>
    </location>
</feature>
<evidence type="ECO:0000256" key="3">
    <source>
        <dbReference type="ARBA" id="ARBA00023136"/>
    </source>
</evidence>
<dbReference type="InterPro" id="IPR004089">
    <property type="entry name" value="MCPsignal_dom"/>
</dbReference>
<evidence type="ECO:0000256" key="6">
    <source>
        <dbReference type="PROSITE-ProRule" id="PRU00284"/>
    </source>
</evidence>